<accession>A0A803LA04</accession>
<name>A0A803LA04_CHEQI</name>
<dbReference type="PANTHER" id="PTHR10334">
    <property type="entry name" value="CYSTEINE-RICH SECRETORY PROTEIN-RELATED"/>
    <property type="match status" value="1"/>
</dbReference>
<dbReference type="OrthoDB" id="337038at2759"/>
<feature type="domain" description="SCP" evidence="2">
    <location>
        <begin position="28"/>
        <end position="160"/>
    </location>
</feature>
<evidence type="ECO:0000313" key="4">
    <source>
        <dbReference type="Proteomes" id="UP000596660"/>
    </source>
</evidence>
<dbReference type="KEGG" id="cqi:110727644"/>
<dbReference type="Pfam" id="PF00188">
    <property type="entry name" value="CAP"/>
    <property type="match status" value="1"/>
</dbReference>
<gene>
    <name evidence="3" type="primary">LOC110727644</name>
</gene>
<keyword evidence="1" id="KW-0732">Signal</keyword>
<protein>
    <recommendedName>
        <fullName evidence="2">SCP domain-containing protein</fullName>
    </recommendedName>
</protein>
<dbReference type="SMART" id="SM00198">
    <property type="entry name" value="SCP"/>
    <property type="match status" value="1"/>
</dbReference>
<dbReference type="RefSeq" id="XP_021762914.1">
    <property type="nucleotide sequence ID" value="XM_021907222.1"/>
</dbReference>
<proteinExistence type="predicted"/>
<keyword evidence="4" id="KW-1185">Reference proteome</keyword>
<feature type="chain" id="PRO_5030621292" description="SCP domain-containing protein" evidence="1">
    <location>
        <begin position="23"/>
        <end position="164"/>
    </location>
</feature>
<dbReference type="Gene3D" id="3.40.33.10">
    <property type="entry name" value="CAP"/>
    <property type="match status" value="1"/>
</dbReference>
<dbReference type="AlphaFoldDB" id="A0A803LA04"/>
<dbReference type="EnsemblPlants" id="AUR62008693-RA">
    <property type="protein sequence ID" value="AUR62008693-RA:cds"/>
    <property type="gene ID" value="AUR62008693"/>
</dbReference>
<dbReference type="InterPro" id="IPR035940">
    <property type="entry name" value="CAP_sf"/>
</dbReference>
<dbReference type="GeneID" id="110727644"/>
<dbReference type="FunFam" id="3.40.33.10:FF:000004">
    <property type="entry name" value="CAP, cysteine-rich secretory protein, antigen 5"/>
    <property type="match status" value="1"/>
</dbReference>
<dbReference type="InterPro" id="IPR001283">
    <property type="entry name" value="CRISP-related"/>
</dbReference>
<dbReference type="SUPFAM" id="SSF55797">
    <property type="entry name" value="PR-1-like"/>
    <property type="match status" value="1"/>
</dbReference>
<organism evidence="3 4">
    <name type="scientific">Chenopodium quinoa</name>
    <name type="common">Quinoa</name>
    <dbReference type="NCBI Taxonomy" id="63459"/>
    <lineage>
        <taxon>Eukaryota</taxon>
        <taxon>Viridiplantae</taxon>
        <taxon>Streptophyta</taxon>
        <taxon>Embryophyta</taxon>
        <taxon>Tracheophyta</taxon>
        <taxon>Spermatophyta</taxon>
        <taxon>Magnoliopsida</taxon>
        <taxon>eudicotyledons</taxon>
        <taxon>Gunneridae</taxon>
        <taxon>Pentapetalae</taxon>
        <taxon>Caryophyllales</taxon>
        <taxon>Chenopodiaceae</taxon>
        <taxon>Chenopodioideae</taxon>
        <taxon>Atripliceae</taxon>
        <taxon>Chenopodium</taxon>
    </lineage>
</organism>
<dbReference type="InterPro" id="IPR014044">
    <property type="entry name" value="CAP_dom"/>
</dbReference>
<reference evidence="3" key="2">
    <citation type="submission" date="2021-03" db="UniProtKB">
        <authorList>
            <consortium name="EnsemblPlants"/>
        </authorList>
    </citation>
    <scope>IDENTIFICATION</scope>
</reference>
<evidence type="ECO:0000259" key="2">
    <source>
        <dbReference type="SMART" id="SM00198"/>
    </source>
</evidence>
<feature type="signal peptide" evidence="1">
    <location>
        <begin position="1"/>
        <end position="22"/>
    </location>
</feature>
<dbReference type="PRINTS" id="PR00837">
    <property type="entry name" value="V5TPXLIKE"/>
</dbReference>
<reference evidence="3" key="1">
    <citation type="journal article" date="2017" name="Nature">
        <title>The genome of Chenopodium quinoa.</title>
        <authorList>
            <person name="Jarvis D.E."/>
            <person name="Ho Y.S."/>
            <person name="Lightfoot D.J."/>
            <person name="Schmoeckel S.M."/>
            <person name="Li B."/>
            <person name="Borm T.J.A."/>
            <person name="Ohyanagi H."/>
            <person name="Mineta K."/>
            <person name="Michell C.T."/>
            <person name="Saber N."/>
            <person name="Kharbatia N.M."/>
            <person name="Rupper R.R."/>
            <person name="Sharp A.R."/>
            <person name="Dally N."/>
            <person name="Boughton B.A."/>
            <person name="Woo Y.H."/>
            <person name="Gao G."/>
            <person name="Schijlen E.G.W.M."/>
            <person name="Guo X."/>
            <person name="Momin A.A."/>
            <person name="Negrao S."/>
            <person name="Al-Babili S."/>
            <person name="Gehring C."/>
            <person name="Roessner U."/>
            <person name="Jung C."/>
            <person name="Murphy K."/>
            <person name="Arold S.T."/>
            <person name="Gojobori T."/>
            <person name="van der Linden C.G."/>
            <person name="van Loo E.N."/>
            <person name="Jellen E.N."/>
            <person name="Maughan P.J."/>
            <person name="Tester M."/>
        </authorList>
    </citation>
    <scope>NUCLEOTIDE SEQUENCE [LARGE SCALE GENOMIC DNA]</scope>
    <source>
        <strain evidence="3">cv. PI 614886</strain>
    </source>
</reference>
<evidence type="ECO:0000313" key="3">
    <source>
        <dbReference type="EnsemblPlants" id="AUR62008693-RA:cds"/>
    </source>
</evidence>
<dbReference type="Proteomes" id="UP000596660">
    <property type="component" value="Unplaced"/>
</dbReference>
<evidence type="ECO:0000256" key="1">
    <source>
        <dbReference type="SAM" id="SignalP"/>
    </source>
</evidence>
<dbReference type="Gramene" id="AUR62008693-RA">
    <property type="protein sequence ID" value="AUR62008693-RA:cds"/>
    <property type="gene ID" value="AUR62008693"/>
</dbReference>
<sequence length="164" mass="18189">MRLLLFSIALLYTITFLLKSYSCQNQDDDNKTFLNGHNAARREVGVDPYTWDKRLEAYAQDYANKAKSDCNTDKGSKGPYGLNLASGYEALSSWQAMDGWANQKSDYNYTSNSCAKGKDCTAYTQVVWRKSIRLGCGGVACGAGWPLYVCVYDPAGNIPGQKPY</sequence>